<accession>A0ABT5T3P0</accession>
<reference evidence="3 4" key="1">
    <citation type="submission" date="2023-02" db="EMBL/GenBank/DDBJ databases">
        <title>Genome sequencing required for Actinomycetospora new species description.</title>
        <authorList>
            <person name="Saimee Y."/>
            <person name="Duangmal K."/>
        </authorList>
    </citation>
    <scope>NUCLEOTIDE SEQUENCE [LARGE SCALE GENOMIC DNA]</scope>
    <source>
        <strain evidence="3 4">DW7H6</strain>
    </source>
</reference>
<evidence type="ECO:0000256" key="1">
    <source>
        <dbReference type="SAM" id="MobiDB-lite"/>
    </source>
</evidence>
<dbReference type="Gene3D" id="3.20.20.210">
    <property type="match status" value="1"/>
</dbReference>
<evidence type="ECO:0000313" key="4">
    <source>
        <dbReference type="Proteomes" id="UP001300763"/>
    </source>
</evidence>
<dbReference type="EMBL" id="JAQZAO010000017">
    <property type="protein sequence ID" value="MDD7968971.1"/>
    <property type="molecule type" value="Genomic_DNA"/>
</dbReference>
<dbReference type="RefSeq" id="WP_274203531.1">
    <property type="nucleotide sequence ID" value="NZ_JAQZAO010000017.1"/>
</dbReference>
<dbReference type="InterPro" id="IPR038071">
    <property type="entry name" value="UROD/MetE-like_sf"/>
</dbReference>
<comment type="caution">
    <text evidence="3">The sequence shown here is derived from an EMBL/GenBank/DDBJ whole genome shotgun (WGS) entry which is preliminary data.</text>
</comment>
<evidence type="ECO:0000259" key="2">
    <source>
        <dbReference type="Pfam" id="PF01717"/>
    </source>
</evidence>
<feature type="region of interest" description="Disordered" evidence="1">
    <location>
        <begin position="1"/>
        <end position="24"/>
    </location>
</feature>
<feature type="domain" description="Cobalamin-independent methionine synthase MetE C-terminal/archaeal" evidence="2">
    <location>
        <begin position="12"/>
        <end position="350"/>
    </location>
</feature>
<dbReference type="Pfam" id="PF01717">
    <property type="entry name" value="Meth_synt_2"/>
    <property type="match status" value="1"/>
</dbReference>
<sequence length="359" mass="36531">MAREPQPGDRATGLGSWPGTEPGEAARTIVGELPGLPYVPELPARGVGADMVGRTAGLLVDLAVEVWPSGYRVARRPGGDHRRAVELLARDVDALDEALGEAGATPPAVKCQVAGPWTLAAGVELRSGHRVLTDRGALAEFAASLGEGLRTHVGELTRRTQAPVVVQIDEPTLPAVLAGSLRTPSGYGTVGAVPGAEARTLLAGAVTAARQAGAAEVVVHCCHPTPPLALIGATGPDAVAVDVGALGGARDAQRSGAGPVDAVPKDVLDALGELWEGGTELWLGIVPSTDPSAGAELGDLARPALDLADRLGFDRARLADRAVVTPTCGLAGASPAWARRATSTTVELARAFADPPDSW</sequence>
<organism evidence="3 4">
    <name type="scientific">Actinomycetospora lemnae</name>
    <dbReference type="NCBI Taxonomy" id="3019891"/>
    <lineage>
        <taxon>Bacteria</taxon>
        <taxon>Bacillati</taxon>
        <taxon>Actinomycetota</taxon>
        <taxon>Actinomycetes</taxon>
        <taxon>Pseudonocardiales</taxon>
        <taxon>Pseudonocardiaceae</taxon>
        <taxon>Actinomycetospora</taxon>
    </lineage>
</organism>
<proteinExistence type="predicted"/>
<gene>
    <name evidence="3" type="ORF">PGB27_26795</name>
</gene>
<dbReference type="InterPro" id="IPR002629">
    <property type="entry name" value="Met_Synth_C/arc"/>
</dbReference>
<dbReference type="SUPFAM" id="SSF51726">
    <property type="entry name" value="UROD/MetE-like"/>
    <property type="match status" value="1"/>
</dbReference>
<evidence type="ECO:0000313" key="3">
    <source>
        <dbReference type="EMBL" id="MDD7968971.1"/>
    </source>
</evidence>
<name>A0ABT5T3P0_9PSEU</name>
<protein>
    <submittedName>
        <fullName evidence="3">Methionine synthase</fullName>
    </submittedName>
</protein>
<keyword evidence="4" id="KW-1185">Reference proteome</keyword>
<dbReference type="Proteomes" id="UP001300763">
    <property type="component" value="Unassembled WGS sequence"/>
</dbReference>